<dbReference type="Gene3D" id="1.20.120.450">
    <property type="entry name" value="dinb family like domain"/>
    <property type="match status" value="1"/>
</dbReference>
<gene>
    <name evidence="2" type="ORF">SAMN02910418_00972</name>
</gene>
<accession>A0A1H3YRM1</accession>
<organism evidence="2 3">
    <name type="scientific">Bowdeniella nasicola</name>
    <dbReference type="NCBI Taxonomy" id="208480"/>
    <lineage>
        <taxon>Bacteria</taxon>
        <taxon>Bacillati</taxon>
        <taxon>Actinomycetota</taxon>
        <taxon>Actinomycetes</taxon>
        <taxon>Actinomycetales</taxon>
        <taxon>Actinomycetaceae</taxon>
        <taxon>Bowdeniella</taxon>
    </lineage>
</organism>
<evidence type="ECO:0000259" key="1">
    <source>
        <dbReference type="Pfam" id="PF12867"/>
    </source>
</evidence>
<proteinExistence type="predicted"/>
<keyword evidence="3" id="KW-1185">Reference proteome</keyword>
<reference evidence="3" key="1">
    <citation type="submission" date="2016-10" db="EMBL/GenBank/DDBJ databases">
        <authorList>
            <person name="Varghese N."/>
            <person name="Submissions S."/>
        </authorList>
    </citation>
    <scope>NUCLEOTIDE SEQUENCE [LARGE SCALE GENOMIC DNA]</scope>
    <source>
        <strain evidence="3">KPR-1</strain>
    </source>
</reference>
<dbReference type="Proteomes" id="UP000199288">
    <property type="component" value="Unassembled WGS sequence"/>
</dbReference>
<dbReference type="OrthoDB" id="2363925at2"/>
<protein>
    <submittedName>
        <fullName evidence="2">DinB superfamily protein</fullName>
    </submittedName>
</protein>
<name>A0A1H3YRM1_9ACTO</name>
<feature type="domain" description="DinB-like" evidence="1">
    <location>
        <begin position="20"/>
        <end position="158"/>
    </location>
</feature>
<dbReference type="AlphaFoldDB" id="A0A1H3YRM1"/>
<dbReference type="Pfam" id="PF12867">
    <property type="entry name" value="DinB_2"/>
    <property type="match status" value="1"/>
</dbReference>
<dbReference type="EMBL" id="FNQV01000005">
    <property type="protein sequence ID" value="SEA14057.1"/>
    <property type="molecule type" value="Genomic_DNA"/>
</dbReference>
<dbReference type="InterPro" id="IPR024775">
    <property type="entry name" value="DinB-like"/>
</dbReference>
<dbReference type="NCBIfam" id="NF047843">
    <property type="entry name" value="MST_Rv0443"/>
    <property type="match status" value="1"/>
</dbReference>
<evidence type="ECO:0000313" key="3">
    <source>
        <dbReference type="Proteomes" id="UP000199288"/>
    </source>
</evidence>
<evidence type="ECO:0000313" key="2">
    <source>
        <dbReference type="EMBL" id="SEA14057.1"/>
    </source>
</evidence>
<dbReference type="SUPFAM" id="SSF109854">
    <property type="entry name" value="DinB/YfiT-like putative metalloenzymes"/>
    <property type="match status" value="1"/>
</dbReference>
<dbReference type="RefSeq" id="WP_092562949.1">
    <property type="nucleotide sequence ID" value="NZ_FNQV01000005.1"/>
</dbReference>
<sequence length="172" mass="18264">MDIRELFADAASRPVEAARALPTCSPEQLNAHPLGHDNSIAWLLWHTGREIDVQTAALSGTEEVWNAQGFRDRLDLAAAGDDIGYGHSAAEARSIHTADQAGLVDYLAAATASLIEYASSLSDEDFDEIIDTSWDPPVTRGTRLVSIVDDAAQHVGQAAYLAGMPHLGAGVS</sequence>
<dbReference type="InterPro" id="IPR034660">
    <property type="entry name" value="DinB/YfiT-like"/>
</dbReference>